<dbReference type="InterPro" id="IPR007052">
    <property type="entry name" value="CS_dom"/>
</dbReference>
<reference evidence="3 4" key="1">
    <citation type="journal article" date="2016" name="Nat. Commun.">
        <title>Extremotolerant tardigrade genome and improved radiotolerance of human cultured cells by tardigrade-unique protein.</title>
        <authorList>
            <person name="Hashimoto T."/>
            <person name="Horikawa D.D."/>
            <person name="Saito Y."/>
            <person name="Kuwahara H."/>
            <person name="Kozuka-Hata H."/>
            <person name="Shin-I T."/>
            <person name="Minakuchi Y."/>
            <person name="Ohishi K."/>
            <person name="Motoyama A."/>
            <person name="Aizu T."/>
            <person name="Enomoto A."/>
            <person name="Kondo K."/>
            <person name="Tanaka S."/>
            <person name="Hara Y."/>
            <person name="Koshikawa S."/>
            <person name="Sagara H."/>
            <person name="Miura T."/>
            <person name="Yokobori S."/>
            <person name="Miyagawa K."/>
            <person name="Suzuki Y."/>
            <person name="Kubo T."/>
            <person name="Oyama M."/>
            <person name="Kohara Y."/>
            <person name="Fujiyama A."/>
            <person name="Arakawa K."/>
            <person name="Katayama T."/>
            <person name="Toyoda A."/>
            <person name="Kunieda T."/>
        </authorList>
    </citation>
    <scope>NUCLEOTIDE SEQUENCE [LARGE SCALE GENOMIC DNA]</scope>
    <source>
        <strain evidence="3 4">YOKOZUNA-1</strain>
    </source>
</reference>
<evidence type="ECO:0000256" key="1">
    <source>
        <dbReference type="SAM" id="MobiDB-lite"/>
    </source>
</evidence>
<keyword evidence="4" id="KW-1185">Reference proteome</keyword>
<dbReference type="PROSITE" id="PS51203">
    <property type="entry name" value="CS"/>
    <property type="match status" value="1"/>
</dbReference>
<dbReference type="OrthoDB" id="10622772at2759"/>
<dbReference type="Gene3D" id="2.60.40.790">
    <property type="match status" value="1"/>
</dbReference>
<dbReference type="CDD" id="cd06463">
    <property type="entry name" value="p23_like"/>
    <property type="match status" value="1"/>
</dbReference>
<feature type="domain" description="CS" evidence="2">
    <location>
        <begin position="239"/>
        <end position="343"/>
    </location>
</feature>
<sequence>MDMDIPSMTEPTVATPFQLLSLTEKMPSIDVDAASPSSITCVQTLTAVLPAEAVAVHPPLTVAQLTRMELMEVHPRDVDLNTVDYSPPQPAQSFPTGGAEPTFSGLSFSEAGHASVLPSLSECFRSATASLLREIECGDDLAIPGPSGASVCPAQPSSVGGFSLPPIMIDRPSSFHRSISSPLSTSAPAYFEDNVPSMSSSVSETVRVALTERKEENARKRKKLVLSTNVKFPEATLPAIRPRFQWYQAKGVIRVHLLIRNVLPTNFSFECNGRDLEFRVKADNCPYPPTRPQNPPRPLIDYHLPLRLTHRVYVEPEFSRISPSRVEIHFKKVKPFVEWAALWKIPSVGGEKPEKNPMDETSEEADSGEDSEEEENSPIRPSKRFVNGPSVPVGEPAGAPNVQSHGEPNGTRDVVVESPTVDQEMVPLMESLLAQVENQTKESTSVREGTFGVPVEPSMVPEPFKDCVEDSGGNNEVSRQVEINPYEFI</sequence>
<feature type="compositionally biased region" description="Acidic residues" evidence="1">
    <location>
        <begin position="360"/>
        <end position="376"/>
    </location>
</feature>
<organism evidence="3 4">
    <name type="scientific">Ramazzottius varieornatus</name>
    <name type="common">Water bear</name>
    <name type="synonym">Tardigrade</name>
    <dbReference type="NCBI Taxonomy" id="947166"/>
    <lineage>
        <taxon>Eukaryota</taxon>
        <taxon>Metazoa</taxon>
        <taxon>Ecdysozoa</taxon>
        <taxon>Tardigrada</taxon>
        <taxon>Eutardigrada</taxon>
        <taxon>Parachela</taxon>
        <taxon>Hypsibioidea</taxon>
        <taxon>Ramazzottiidae</taxon>
        <taxon>Ramazzottius</taxon>
    </lineage>
</organism>
<proteinExistence type="predicted"/>
<evidence type="ECO:0000313" key="3">
    <source>
        <dbReference type="EMBL" id="GAU91908.1"/>
    </source>
</evidence>
<dbReference type="EMBL" id="BDGG01000002">
    <property type="protein sequence ID" value="GAU91908.1"/>
    <property type="molecule type" value="Genomic_DNA"/>
</dbReference>
<feature type="region of interest" description="Disordered" evidence="1">
    <location>
        <begin position="438"/>
        <end position="476"/>
    </location>
</feature>
<dbReference type="AlphaFoldDB" id="A0A1D1V0D3"/>
<evidence type="ECO:0000313" key="4">
    <source>
        <dbReference type="Proteomes" id="UP000186922"/>
    </source>
</evidence>
<accession>A0A1D1V0D3</accession>
<feature type="compositionally biased region" description="Polar residues" evidence="1">
    <location>
        <begin position="438"/>
        <end position="447"/>
    </location>
</feature>
<dbReference type="InterPro" id="IPR008978">
    <property type="entry name" value="HSP20-like_chaperone"/>
</dbReference>
<name>A0A1D1V0D3_RAMVA</name>
<dbReference type="Proteomes" id="UP000186922">
    <property type="component" value="Unassembled WGS sequence"/>
</dbReference>
<dbReference type="SUPFAM" id="SSF49764">
    <property type="entry name" value="HSP20-like chaperones"/>
    <property type="match status" value="1"/>
</dbReference>
<comment type="caution">
    <text evidence="3">The sequence shown here is derived from an EMBL/GenBank/DDBJ whole genome shotgun (WGS) entry which is preliminary data.</text>
</comment>
<protein>
    <recommendedName>
        <fullName evidence="2">CS domain-containing protein</fullName>
    </recommendedName>
</protein>
<feature type="region of interest" description="Disordered" evidence="1">
    <location>
        <begin position="348"/>
        <end position="413"/>
    </location>
</feature>
<gene>
    <name evidence="3" type="primary">RvY_04075-1</name>
    <name evidence="3" type="synonym">RvY_04075.1</name>
    <name evidence="3" type="ORF">RvY_04075</name>
</gene>
<evidence type="ECO:0000259" key="2">
    <source>
        <dbReference type="PROSITE" id="PS51203"/>
    </source>
</evidence>